<dbReference type="InterPro" id="IPR050090">
    <property type="entry name" value="Tyrosine_recombinase_XerCD"/>
</dbReference>
<name>A0A080N279_9BIFI</name>
<comment type="caution">
    <text evidence="6">The sequence shown here is derived from an EMBL/GenBank/DDBJ whole genome shotgun (WGS) entry which is preliminary data.</text>
</comment>
<dbReference type="GO" id="GO:0015074">
    <property type="term" value="P:DNA integration"/>
    <property type="evidence" value="ECO:0007669"/>
    <property type="project" value="UniProtKB-KW"/>
</dbReference>
<dbReference type="Pfam" id="PF14659">
    <property type="entry name" value="Phage_int_SAM_3"/>
    <property type="match status" value="1"/>
</dbReference>
<dbReference type="AlphaFoldDB" id="A0A080N279"/>
<dbReference type="InterPro" id="IPR002104">
    <property type="entry name" value="Integrase_catalytic"/>
</dbReference>
<evidence type="ECO:0000256" key="1">
    <source>
        <dbReference type="ARBA" id="ARBA00008857"/>
    </source>
</evidence>
<dbReference type="InterPro" id="IPR010998">
    <property type="entry name" value="Integrase_recombinase_N"/>
</dbReference>
<evidence type="ECO:0000259" key="5">
    <source>
        <dbReference type="PROSITE" id="PS51898"/>
    </source>
</evidence>
<dbReference type="GO" id="GO:0006310">
    <property type="term" value="P:DNA recombination"/>
    <property type="evidence" value="ECO:0007669"/>
    <property type="project" value="UniProtKB-KW"/>
</dbReference>
<sequence length="422" mass="47117">MAKAWIHDKWLKSAQVTTADGHSRKVEPPSSVKRSLAMYADEPGKAKVPDDFRSKDFGKGARWEVRWRVDGTGRRKLFRYRADAEAFMAEIEDRIRSNRYTDPRDSRRPLSEVADLWQQGLAGTVKGSTEGRYRRELRCWVLPKWGEVALKDITTVGIQHWYVELAEGTAPYAGKWGSGSPLSASSIRSAGKIVLGSILDVAVENRWLEANPVAKAKVPHNRAVQRRIYLTPQEIKTIAGQMDEVNATVVYLLAYTGLRIGEALALRCGDVGLSRNRINVLRTQSVDANYLLVETLPKGNRTRFVPIPSQLLPRVKALLEGHGPEEYLLRGPWGGRQNTANWRNRVWAPALQDAGMKDIEGLVIHSLRHTYASLAIKAVADVKTLQAVLGHASATETLDTYADLWPNRTGEVAEVIGQDIRI</sequence>
<keyword evidence="3" id="KW-0238">DNA-binding</keyword>
<evidence type="ECO:0000313" key="7">
    <source>
        <dbReference type="Proteomes" id="UP000028730"/>
    </source>
</evidence>
<evidence type="ECO:0000313" key="6">
    <source>
        <dbReference type="EMBL" id="KFF30866.1"/>
    </source>
</evidence>
<dbReference type="PANTHER" id="PTHR30349">
    <property type="entry name" value="PHAGE INTEGRASE-RELATED"/>
    <property type="match status" value="1"/>
</dbReference>
<dbReference type="SUPFAM" id="SSF56349">
    <property type="entry name" value="DNA breaking-rejoining enzymes"/>
    <property type="match status" value="1"/>
</dbReference>
<protein>
    <submittedName>
        <fullName evidence="6">Phage integrase family protein</fullName>
    </submittedName>
</protein>
<dbReference type="Gene3D" id="1.10.443.10">
    <property type="entry name" value="Intergrase catalytic core"/>
    <property type="match status" value="1"/>
</dbReference>
<keyword evidence="4" id="KW-0233">DNA recombination</keyword>
<keyword evidence="2" id="KW-0229">DNA integration</keyword>
<dbReference type="PANTHER" id="PTHR30349:SF64">
    <property type="entry name" value="PROPHAGE INTEGRASE INTD-RELATED"/>
    <property type="match status" value="1"/>
</dbReference>
<dbReference type="RefSeq" id="WP_052377319.1">
    <property type="nucleotide sequence ID" value="NZ_JDTS01000001.1"/>
</dbReference>
<dbReference type="Proteomes" id="UP000028730">
    <property type="component" value="Unassembled WGS sequence"/>
</dbReference>
<comment type="similarity">
    <text evidence="1">Belongs to the 'phage' integrase family.</text>
</comment>
<gene>
    <name evidence="6" type="ORF">BBOMB_0183</name>
</gene>
<reference evidence="6 7" key="1">
    <citation type="journal article" date="2014" name="Appl. Environ. Microbiol.">
        <title>Genomic encyclopedia of type strains of the genus Bifidobacterium.</title>
        <authorList>
            <person name="Milani C."/>
            <person name="Lugli G.A."/>
            <person name="Duranti S."/>
            <person name="Turroni F."/>
            <person name="Bottacini F."/>
            <person name="Mangifesta M."/>
            <person name="Sanchez B."/>
            <person name="Viappiani A."/>
            <person name="Mancabelli L."/>
            <person name="Taminiau B."/>
            <person name="Delcenserie V."/>
            <person name="Barrangou R."/>
            <person name="Margolles A."/>
            <person name="van Sinderen D."/>
            <person name="Ventura M."/>
        </authorList>
    </citation>
    <scope>NUCLEOTIDE SEQUENCE [LARGE SCALE GENOMIC DNA]</scope>
    <source>
        <strain evidence="6 7">DSM 19703</strain>
    </source>
</reference>
<dbReference type="PROSITE" id="PS51898">
    <property type="entry name" value="TYR_RECOMBINASE"/>
    <property type="match status" value="1"/>
</dbReference>
<dbReference type="eggNOG" id="COG4974">
    <property type="taxonomic scope" value="Bacteria"/>
</dbReference>
<dbReference type="STRING" id="1341695.BBOMB_0183"/>
<evidence type="ECO:0000256" key="2">
    <source>
        <dbReference type="ARBA" id="ARBA00022908"/>
    </source>
</evidence>
<dbReference type="Gene3D" id="1.10.150.130">
    <property type="match status" value="1"/>
</dbReference>
<feature type="domain" description="Tyr recombinase" evidence="5">
    <location>
        <begin position="225"/>
        <end position="414"/>
    </location>
</feature>
<accession>A0A080N279</accession>
<dbReference type="InterPro" id="IPR004107">
    <property type="entry name" value="Integrase_SAM-like_N"/>
</dbReference>
<keyword evidence="7" id="KW-1185">Reference proteome</keyword>
<dbReference type="Pfam" id="PF00589">
    <property type="entry name" value="Phage_integrase"/>
    <property type="match status" value="1"/>
</dbReference>
<dbReference type="InterPro" id="IPR013762">
    <property type="entry name" value="Integrase-like_cat_sf"/>
</dbReference>
<dbReference type="EMBL" id="ATLK01000001">
    <property type="protein sequence ID" value="KFF30866.1"/>
    <property type="molecule type" value="Genomic_DNA"/>
</dbReference>
<dbReference type="InterPro" id="IPR011010">
    <property type="entry name" value="DNA_brk_join_enz"/>
</dbReference>
<dbReference type="GO" id="GO:0003677">
    <property type="term" value="F:DNA binding"/>
    <property type="evidence" value="ECO:0007669"/>
    <property type="project" value="UniProtKB-KW"/>
</dbReference>
<dbReference type="CDD" id="cd01189">
    <property type="entry name" value="INT_ICEBs1_C_like"/>
    <property type="match status" value="1"/>
</dbReference>
<organism evidence="6 7">
    <name type="scientific">Bifidobacterium bombi DSM 19703</name>
    <dbReference type="NCBI Taxonomy" id="1341695"/>
    <lineage>
        <taxon>Bacteria</taxon>
        <taxon>Bacillati</taxon>
        <taxon>Actinomycetota</taxon>
        <taxon>Actinomycetes</taxon>
        <taxon>Bifidobacteriales</taxon>
        <taxon>Bifidobacteriaceae</taxon>
        <taxon>Bifidobacterium</taxon>
    </lineage>
</organism>
<evidence type="ECO:0000256" key="3">
    <source>
        <dbReference type="ARBA" id="ARBA00023125"/>
    </source>
</evidence>
<evidence type="ECO:0000256" key="4">
    <source>
        <dbReference type="ARBA" id="ARBA00023172"/>
    </source>
</evidence>
<proteinExistence type="inferred from homology"/>